<evidence type="ECO:0000313" key="1">
    <source>
        <dbReference type="EMBL" id="TMQ74449.1"/>
    </source>
</evidence>
<organism evidence="1 2">
    <name type="scientific">Candidatus Accumulibacter phosphatis</name>
    <dbReference type="NCBI Taxonomy" id="327160"/>
    <lineage>
        <taxon>Bacteria</taxon>
        <taxon>Pseudomonadati</taxon>
        <taxon>Pseudomonadota</taxon>
        <taxon>Betaproteobacteria</taxon>
        <taxon>Candidatus Accumulibacter</taxon>
    </lineage>
</organism>
<evidence type="ECO:0000313" key="2">
    <source>
        <dbReference type="Proteomes" id="UP000306324"/>
    </source>
</evidence>
<proteinExistence type="predicted"/>
<protein>
    <submittedName>
        <fullName evidence="1">Uncharacterized protein</fullName>
    </submittedName>
</protein>
<dbReference type="EMBL" id="SWAD01000211">
    <property type="protein sequence ID" value="TMQ74449.1"/>
    <property type="molecule type" value="Genomic_DNA"/>
</dbReference>
<dbReference type="AlphaFoldDB" id="A0A5S4EGU7"/>
<keyword evidence="2" id="KW-1185">Reference proteome</keyword>
<gene>
    <name evidence="1" type="ORF">ACCUM_0914</name>
</gene>
<reference evidence="1 2" key="1">
    <citation type="submission" date="2019-04" db="EMBL/GenBank/DDBJ databases">
        <title>A novel phosphate-accumulating bacterium identified in bioreactor for phosphate removal from wastewater.</title>
        <authorList>
            <person name="Kotlyarov R.Y."/>
            <person name="Beletsky A.V."/>
            <person name="Kallistova A.Y."/>
            <person name="Dorofeev A.G."/>
            <person name="Nikolaev Y.Y."/>
            <person name="Pimenov N.V."/>
            <person name="Ravin N.V."/>
            <person name="Mardanov A.V."/>
        </authorList>
    </citation>
    <scope>NUCLEOTIDE SEQUENCE [LARGE SCALE GENOMIC DNA]</scope>
    <source>
        <strain evidence="1 2">Bin19</strain>
    </source>
</reference>
<dbReference type="Proteomes" id="UP000306324">
    <property type="component" value="Unassembled WGS sequence"/>
</dbReference>
<comment type="caution">
    <text evidence="1">The sequence shown here is derived from an EMBL/GenBank/DDBJ whole genome shotgun (WGS) entry which is preliminary data.</text>
</comment>
<accession>A0A5S4EGU7</accession>
<name>A0A5S4EGU7_9PROT</name>
<sequence length="58" mass="6211">MSGDAQRAIFNKGFMYIVGLKDVKNCLSALNLCTSGGKGLGKRIVSAISKRPAVIRKQ</sequence>